<evidence type="ECO:0000259" key="4">
    <source>
        <dbReference type="PROSITE" id="PS51077"/>
    </source>
</evidence>
<dbReference type="PANTHER" id="PTHR30136:SF24">
    <property type="entry name" value="HTH-TYPE TRANSCRIPTIONAL REPRESSOR ALLR"/>
    <property type="match status" value="1"/>
</dbReference>
<sequence length="273" mass="29892">MLSAYRMGCKPVFGVPAVESVKTALRVLEAVVESQLIGVSELARKLQEPKTTIQRCLTTLHDAGYVRPVDGTRRRWAVTNRLLLLSKSADPEPRLREIALPVMRWLRDETRETIHLMVPEGGEVVLIDRLDSPQPVRTVRQLGAHAPLHVASNGKAALAAMNEAEREAYIRNPLVSWTKRTITDADRLRQEIAKVRELGYAVSFGELDPEVHAVAAAILNSEGKPIATMSVSCPASRLPIELIPKYGVMVAKAAAEISRNLKSANAEVSQAAA</sequence>
<dbReference type="Gene3D" id="3.30.450.40">
    <property type="match status" value="1"/>
</dbReference>
<evidence type="ECO:0000256" key="2">
    <source>
        <dbReference type="ARBA" id="ARBA00023125"/>
    </source>
</evidence>
<feature type="domain" description="IclR-ED" evidence="5">
    <location>
        <begin position="81"/>
        <end position="263"/>
    </location>
</feature>
<dbReference type="SMART" id="SM00346">
    <property type="entry name" value="HTH_ICLR"/>
    <property type="match status" value="1"/>
</dbReference>
<dbReference type="EMBL" id="JBHRYJ010000009">
    <property type="protein sequence ID" value="MFC3678448.1"/>
    <property type="molecule type" value="Genomic_DNA"/>
</dbReference>
<evidence type="ECO:0000256" key="3">
    <source>
        <dbReference type="ARBA" id="ARBA00023163"/>
    </source>
</evidence>
<keyword evidence="2" id="KW-0238">DNA-binding</keyword>
<evidence type="ECO:0000256" key="1">
    <source>
        <dbReference type="ARBA" id="ARBA00023015"/>
    </source>
</evidence>
<dbReference type="InterPro" id="IPR036390">
    <property type="entry name" value="WH_DNA-bd_sf"/>
</dbReference>
<gene>
    <name evidence="6" type="ORF">ACFOOQ_23075</name>
</gene>
<dbReference type="PANTHER" id="PTHR30136">
    <property type="entry name" value="HELIX-TURN-HELIX TRANSCRIPTIONAL REGULATOR, ICLR FAMILY"/>
    <property type="match status" value="1"/>
</dbReference>
<comment type="caution">
    <text evidence="6">The sequence shown here is derived from an EMBL/GenBank/DDBJ whole genome shotgun (WGS) entry which is preliminary data.</text>
</comment>
<dbReference type="InterPro" id="IPR005471">
    <property type="entry name" value="Tscrpt_reg_IclR_N"/>
</dbReference>
<dbReference type="Pfam" id="PF09339">
    <property type="entry name" value="HTH_IclR"/>
    <property type="match status" value="1"/>
</dbReference>
<keyword evidence="1" id="KW-0805">Transcription regulation</keyword>
<proteinExistence type="predicted"/>
<dbReference type="PROSITE" id="PS51078">
    <property type="entry name" value="ICLR_ED"/>
    <property type="match status" value="1"/>
</dbReference>
<dbReference type="SUPFAM" id="SSF46785">
    <property type="entry name" value="Winged helix' DNA-binding domain"/>
    <property type="match status" value="1"/>
</dbReference>
<dbReference type="InterPro" id="IPR014757">
    <property type="entry name" value="Tscrpt_reg_IclR_C"/>
</dbReference>
<accession>A0ABV7VQV7</accession>
<dbReference type="PROSITE" id="PS51077">
    <property type="entry name" value="HTH_ICLR"/>
    <property type="match status" value="1"/>
</dbReference>
<name>A0ABV7VQV7_9PROT</name>
<dbReference type="Proteomes" id="UP001595711">
    <property type="component" value="Unassembled WGS sequence"/>
</dbReference>
<dbReference type="Pfam" id="PF01614">
    <property type="entry name" value="IclR_C"/>
    <property type="match status" value="1"/>
</dbReference>
<evidence type="ECO:0000259" key="5">
    <source>
        <dbReference type="PROSITE" id="PS51078"/>
    </source>
</evidence>
<dbReference type="InterPro" id="IPR029016">
    <property type="entry name" value="GAF-like_dom_sf"/>
</dbReference>
<dbReference type="SUPFAM" id="SSF55781">
    <property type="entry name" value="GAF domain-like"/>
    <property type="match status" value="1"/>
</dbReference>
<evidence type="ECO:0000313" key="7">
    <source>
        <dbReference type="Proteomes" id="UP001595711"/>
    </source>
</evidence>
<protein>
    <submittedName>
        <fullName evidence="6">IclR family transcriptional regulator</fullName>
    </submittedName>
</protein>
<keyword evidence="3" id="KW-0804">Transcription</keyword>
<dbReference type="InterPro" id="IPR036388">
    <property type="entry name" value="WH-like_DNA-bd_sf"/>
</dbReference>
<dbReference type="Gene3D" id="1.10.10.10">
    <property type="entry name" value="Winged helix-like DNA-binding domain superfamily/Winged helix DNA-binding domain"/>
    <property type="match status" value="1"/>
</dbReference>
<feature type="domain" description="HTH iclR-type" evidence="4">
    <location>
        <begin position="18"/>
        <end position="80"/>
    </location>
</feature>
<reference evidence="7" key="1">
    <citation type="journal article" date="2019" name="Int. J. Syst. Evol. Microbiol.">
        <title>The Global Catalogue of Microorganisms (GCM) 10K type strain sequencing project: providing services to taxonomists for standard genome sequencing and annotation.</title>
        <authorList>
            <consortium name="The Broad Institute Genomics Platform"/>
            <consortium name="The Broad Institute Genome Sequencing Center for Infectious Disease"/>
            <person name="Wu L."/>
            <person name="Ma J."/>
        </authorList>
    </citation>
    <scope>NUCLEOTIDE SEQUENCE [LARGE SCALE GENOMIC DNA]</scope>
    <source>
        <strain evidence="7">KCTC 42182</strain>
    </source>
</reference>
<keyword evidence="7" id="KW-1185">Reference proteome</keyword>
<organism evidence="6 7">
    <name type="scientific">Ferrovibrio xuzhouensis</name>
    <dbReference type="NCBI Taxonomy" id="1576914"/>
    <lineage>
        <taxon>Bacteria</taxon>
        <taxon>Pseudomonadati</taxon>
        <taxon>Pseudomonadota</taxon>
        <taxon>Alphaproteobacteria</taxon>
        <taxon>Rhodospirillales</taxon>
        <taxon>Rhodospirillaceae</taxon>
        <taxon>Ferrovibrio</taxon>
    </lineage>
</organism>
<dbReference type="InterPro" id="IPR050707">
    <property type="entry name" value="HTH_MetabolicPath_Reg"/>
</dbReference>
<evidence type="ECO:0000313" key="6">
    <source>
        <dbReference type="EMBL" id="MFC3678448.1"/>
    </source>
</evidence>